<accession>A0A4R4AW43</accession>
<dbReference type="Pfam" id="PF11553">
    <property type="entry name" value="DUF3231"/>
    <property type="match status" value="1"/>
</dbReference>
<keyword evidence="1" id="KW-1133">Transmembrane helix</keyword>
<protein>
    <submittedName>
        <fullName evidence="2">Uncharacterized protein DUF3231</fullName>
    </submittedName>
</protein>
<evidence type="ECO:0000313" key="2">
    <source>
        <dbReference type="EMBL" id="TCW44605.1"/>
    </source>
</evidence>
<reference evidence="2 3" key="1">
    <citation type="submission" date="2019-03" db="EMBL/GenBank/DDBJ databases">
        <title>Above-ground endophytic microbial communities from plants in different locations in the United States.</title>
        <authorList>
            <person name="Frank C."/>
        </authorList>
    </citation>
    <scope>NUCLEOTIDE SEQUENCE [LARGE SCALE GENOMIC DNA]</scope>
    <source>
        <strain evidence="2 3">LP_2_YM</strain>
    </source>
</reference>
<organism evidence="2 3">
    <name type="scientific">Bacillus thuringiensis</name>
    <dbReference type="NCBI Taxonomy" id="1428"/>
    <lineage>
        <taxon>Bacteria</taxon>
        <taxon>Bacillati</taxon>
        <taxon>Bacillota</taxon>
        <taxon>Bacilli</taxon>
        <taxon>Bacillales</taxon>
        <taxon>Bacillaceae</taxon>
        <taxon>Bacillus</taxon>
        <taxon>Bacillus cereus group</taxon>
    </lineage>
</organism>
<comment type="caution">
    <text evidence="2">The sequence shown here is derived from an EMBL/GenBank/DDBJ whole genome shotgun (WGS) entry which is preliminary data.</text>
</comment>
<keyword evidence="1" id="KW-0812">Transmembrane</keyword>
<keyword evidence="1" id="KW-0472">Membrane</keyword>
<dbReference type="Proteomes" id="UP000295285">
    <property type="component" value="Unassembled WGS sequence"/>
</dbReference>
<name>A0A4R4AW43_BACTU</name>
<sequence>MYGKQNVIRKSIIHSLLLILKSIFMMLFLKGRYLRMGILSGNPQNEPLHYGEVFDIWSALLTAQGAIAGYQVYINHTGDEDLKKFLDNLIENDMNSEVEELKALLKVNGVALPPAPPERPIASIEDIPPGARINDAEIAAAVSASLAAGLVTCSQVMGKCLREDVGMLFGQFHMKKAQAGVALLRLSKKKGWVVLPPLHVKNSDQA</sequence>
<dbReference type="EMBL" id="SMDG01000037">
    <property type="protein sequence ID" value="TCW44605.1"/>
    <property type="molecule type" value="Genomic_DNA"/>
</dbReference>
<evidence type="ECO:0000313" key="3">
    <source>
        <dbReference type="Proteomes" id="UP000295285"/>
    </source>
</evidence>
<feature type="transmembrane region" description="Helical" evidence="1">
    <location>
        <begin position="12"/>
        <end position="29"/>
    </location>
</feature>
<dbReference type="InterPro" id="IPR012347">
    <property type="entry name" value="Ferritin-like"/>
</dbReference>
<proteinExistence type="predicted"/>
<dbReference type="Gene3D" id="1.20.1260.10">
    <property type="match status" value="1"/>
</dbReference>
<evidence type="ECO:0000256" key="1">
    <source>
        <dbReference type="SAM" id="Phobius"/>
    </source>
</evidence>
<dbReference type="AlphaFoldDB" id="A0A4R4AW43"/>
<dbReference type="InterPro" id="IPR021617">
    <property type="entry name" value="DUF3231"/>
</dbReference>
<gene>
    <name evidence="2" type="ORF">EC910_13722</name>
</gene>